<evidence type="ECO:0000256" key="3">
    <source>
        <dbReference type="ARBA" id="ARBA00022598"/>
    </source>
</evidence>
<dbReference type="SUPFAM" id="SSF56801">
    <property type="entry name" value="Acetyl-CoA synthetase-like"/>
    <property type="match status" value="1"/>
</dbReference>
<dbReference type="Gene3D" id="3.40.50.12780">
    <property type="entry name" value="N-terminal domain of ligase-like"/>
    <property type="match status" value="1"/>
</dbReference>
<dbReference type="GO" id="GO:0005777">
    <property type="term" value="C:peroxisome"/>
    <property type="evidence" value="ECO:0007669"/>
    <property type="project" value="UniProtKB-SubCell"/>
</dbReference>
<dbReference type="RefSeq" id="XP_015509304.1">
    <property type="nucleotide sequence ID" value="XM_015653818.2"/>
</dbReference>
<dbReference type="Proteomes" id="UP000829291">
    <property type="component" value="Chromosome 2"/>
</dbReference>
<dbReference type="GeneID" id="107216579"/>
<comment type="subcellular location">
    <subcellularLocation>
        <location evidence="1">Peroxisome</location>
    </subcellularLocation>
</comment>
<evidence type="ECO:0000256" key="2">
    <source>
        <dbReference type="ARBA" id="ARBA00006432"/>
    </source>
</evidence>
<dbReference type="InterPro" id="IPR042099">
    <property type="entry name" value="ANL_N_sf"/>
</dbReference>
<sequence length="541" mass="59274">MNDSRFTLEDNVLKGKVVPYPPFEFNSLGELILASLKNNPKLVGQIDGKTGEEYTFDQMRDRSVRCALWMKAHGLLPGDVVVVCDNQHLDVAMPCYAALYVGAIFNPLYVGMSKRDFCHMMKTTAPKMAFVNEELATTFAAAAEEINLDLKIIVFGRVSGFFEFERIINEQENEKVQNYECTPVKSSGDTAVILCTSGTSGLPKGVALSHIVLMKVQNRPALTVLQADRALIVTPQAWVTGTFTMLFTVCANATRLIPPPFDENTACALIEKLKIHSAFLPVNVMNRLVKSDAVKKYDLSSLKNVTSSGAILSVAAREAFIKAVPSATITVGYGMTEVGGVIIRQSPGSKFGSSGHVLEDSQLKVVDPATGKVQGANKEGELWLKSCTMMNGYYNNPEATAKAIDEEGWMHSGDLGYYDEDGEIFVVDRLKDLIKYRGYHISPADIEDVLLPHPGVKEVAVVGLPHPLDDEHPVAFVVRAESSATDQKVTEQQLIDLVATEMGDFSQLRGGVKFVDCLPRTESYKTLRRYLRDLATSVAAS</sequence>
<comment type="similarity">
    <text evidence="2">Belongs to the ATP-dependent AMP-binding enzyme family.</text>
</comment>
<keyword evidence="7" id="KW-1185">Reference proteome</keyword>
<name>A0A6J0B2M2_NEOLC</name>
<dbReference type="Pfam" id="PF13193">
    <property type="entry name" value="AMP-binding_C"/>
    <property type="match status" value="1"/>
</dbReference>
<dbReference type="GO" id="GO:0016405">
    <property type="term" value="F:CoA-ligase activity"/>
    <property type="evidence" value="ECO:0007669"/>
    <property type="project" value="TreeGrafter"/>
</dbReference>
<dbReference type="Pfam" id="PF00501">
    <property type="entry name" value="AMP-binding"/>
    <property type="match status" value="1"/>
</dbReference>
<feature type="domain" description="AMP-dependent synthetase/ligase" evidence="5">
    <location>
        <begin position="46"/>
        <end position="394"/>
    </location>
</feature>
<dbReference type="InterPro" id="IPR025110">
    <property type="entry name" value="AMP-bd_C"/>
</dbReference>
<dbReference type="PROSITE" id="PS00455">
    <property type="entry name" value="AMP_BINDING"/>
    <property type="match status" value="1"/>
</dbReference>
<dbReference type="InterPro" id="IPR045851">
    <property type="entry name" value="AMP-bd_C_sf"/>
</dbReference>
<accession>A0A6J0B2M2</accession>
<evidence type="ECO:0000256" key="1">
    <source>
        <dbReference type="ARBA" id="ARBA00004275"/>
    </source>
</evidence>
<dbReference type="OrthoDB" id="10253869at2759"/>
<dbReference type="FunFam" id="3.40.50.12780:FF:000025">
    <property type="entry name" value="luciferin 4-monooxygenase"/>
    <property type="match status" value="1"/>
</dbReference>
<feature type="domain" description="AMP-binding enzyme C-terminal" evidence="6">
    <location>
        <begin position="446"/>
        <end position="525"/>
    </location>
</feature>
<evidence type="ECO:0000313" key="8">
    <source>
        <dbReference type="RefSeq" id="XP_015509304.1"/>
    </source>
</evidence>
<proteinExistence type="inferred from homology"/>
<gene>
    <name evidence="8" type="primary">LOC107216579</name>
</gene>
<keyword evidence="4" id="KW-0576">Peroxisome</keyword>
<dbReference type="Gene3D" id="3.30.300.30">
    <property type="match status" value="1"/>
</dbReference>
<reference evidence="8" key="1">
    <citation type="submission" date="2025-08" db="UniProtKB">
        <authorList>
            <consortium name="RefSeq"/>
        </authorList>
    </citation>
    <scope>IDENTIFICATION</scope>
    <source>
        <tissue evidence="8">Thorax and Abdomen</tissue>
    </source>
</reference>
<evidence type="ECO:0000259" key="5">
    <source>
        <dbReference type="Pfam" id="PF00501"/>
    </source>
</evidence>
<dbReference type="PANTHER" id="PTHR24096">
    <property type="entry name" value="LONG-CHAIN-FATTY-ACID--COA LIGASE"/>
    <property type="match status" value="1"/>
</dbReference>
<evidence type="ECO:0000259" key="6">
    <source>
        <dbReference type="Pfam" id="PF13193"/>
    </source>
</evidence>
<dbReference type="InParanoid" id="A0A6J0B2M2"/>
<organism evidence="8">
    <name type="scientific">Neodiprion lecontei</name>
    <name type="common">Redheaded pine sawfly</name>
    <dbReference type="NCBI Taxonomy" id="441921"/>
    <lineage>
        <taxon>Eukaryota</taxon>
        <taxon>Metazoa</taxon>
        <taxon>Ecdysozoa</taxon>
        <taxon>Arthropoda</taxon>
        <taxon>Hexapoda</taxon>
        <taxon>Insecta</taxon>
        <taxon>Pterygota</taxon>
        <taxon>Neoptera</taxon>
        <taxon>Endopterygota</taxon>
        <taxon>Hymenoptera</taxon>
        <taxon>Tenthredinoidea</taxon>
        <taxon>Diprionidae</taxon>
        <taxon>Diprioninae</taxon>
        <taxon>Neodiprion</taxon>
    </lineage>
</organism>
<evidence type="ECO:0000313" key="7">
    <source>
        <dbReference type="Proteomes" id="UP000829291"/>
    </source>
</evidence>
<dbReference type="InterPro" id="IPR000873">
    <property type="entry name" value="AMP-dep_synth/lig_dom"/>
</dbReference>
<dbReference type="PANTHER" id="PTHR24096:SF149">
    <property type="entry name" value="AMP-BINDING DOMAIN-CONTAINING PROTEIN-RELATED"/>
    <property type="match status" value="1"/>
</dbReference>
<dbReference type="InterPro" id="IPR020845">
    <property type="entry name" value="AMP-binding_CS"/>
</dbReference>
<protein>
    <submittedName>
        <fullName evidence="8">4-coumarate--CoA ligase 1 isoform X1</fullName>
    </submittedName>
</protein>
<evidence type="ECO:0000256" key="4">
    <source>
        <dbReference type="ARBA" id="ARBA00023140"/>
    </source>
</evidence>
<keyword evidence="3 8" id="KW-0436">Ligase</keyword>
<dbReference type="KEGG" id="nlo:107216579"/>
<dbReference type="AlphaFoldDB" id="A0A6J0B2M2"/>